<dbReference type="KEGG" id="git:C6V83_00415"/>
<dbReference type="InterPro" id="IPR056997">
    <property type="entry name" value="CBM_AftD"/>
</dbReference>
<protein>
    <submittedName>
        <fullName evidence="5">DUF3367 domain-containing protein</fullName>
    </submittedName>
</protein>
<feature type="transmembrane region" description="Helical" evidence="2">
    <location>
        <begin position="222"/>
        <end position="242"/>
    </location>
</feature>
<dbReference type="Gene3D" id="2.60.120.260">
    <property type="entry name" value="Galactose-binding domain-like"/>
    <property type="match status" value="2"/>
</dbReference>
<evidence type="ECO:0000259" key="4">
    <source>
        <dbReference type="Pfam" id="PF24607"/>
    </source>
</evidence>
<sequence length="1427" mass="149685">MADRLLTRRDVSVVALLALLFSFWQAPGRIAPDTKLDLTADPVGFLARAAHLWSPDAPMGQVQNQAYGYFFPHGAFFALGDLLALPGWVTQRLWWALLLTIGFVGLVRLAEALRIGSFASRLLAAAVFATSPRVLTTLGSISSETLPLMLAPWVLVPMVRALDATEPTERPLWQEAFRSACAVALMGAVNAVATAAAAGVAVAWWLFGLLRRETDRARSGRRLIFGAWWALGLALACLWWLVPLLLMSRLSPPFLDFIESARVTTEWSSLTEVLRGTSSWTPFVSSERAAGAVLVSEPAAVVATGILAAAGLAGLAMRRMPHRRRLIALLLIGLLVMCLGYPGSLGSPIAENYRAFLDGAGAPLRNLHKFDAFVRIPIALGIAHLLARVTVTVPSSRTATDPRPPAKYSVRAQQGLAAALVVVVAAISAGTLAWTGGIAPPGSYRAIPGYWQETADWLADQERDSPAPARALVVPGAPFADQLWGLTRDEPLQPTARTPWAVRDAIPLTPPGAIRAMDAVQRDLAAGRGSPGLAPTLAAQGVGYLVLRADLDPTTSRSARPLLVAQALRDSPGISRAATFGPPTAPPAQEGFVVDNGLRPEMPAVTVYRVDAATGGTGPRLTPLDEMPRVAGGAESILAVNIARARAGLPPLGPSLLAGDAERAGLGRGPGLIVTDTPANRETDFGRVDDHSSAIRSPGDPRLTKNDVADYPVEGQPLVEAQWLLDEEPDRVDVRTSGSAADATQPGRTSPGSSAAAAFDGDPDTAWVSRSLDSAVGQWLAIEFDEPVANLALTVTTAQALGADVSTVLVSTDAGSTVAHGLEPGQPTRIIAPSAPTRRVEIRAIETENGSGGNQFALAEVELSDAATGQTISLRQRVLLPETGGPVLGWYLGPELRERADCVVDAQGRVRCAAALGLASETPGVFSRALWVPDETAVTPSVVLRPVPGAALNRLLAGSGRIWAEGPSAVTDVRGNASAAVDGDPATAWIAPEPTDSKSRRPTLTVHLPRTTEVTGLRLRRADGYPAAPEKVSVDLGDGPQRVDVGRDGDVALNPARTRTVKITVTDTEDLLDTNDLGFTTRAPVGLSEVQVIGPRGPVDSASFDPDRPVVIGCDTDPAGDYGLGLTASGRLIRLQVKTTAGALRDREPVLATPCPGPQLRLPEGRQEVAVNPGQAFAVDALELIAPPRPTPPVTASPPIQEWTATQRSVVVKPGGTPRVLSVPESTNPGWRATLNGEVLEPVTVDGWQQGWVIPAGAGGTVALTYPLDGPYRWTLALGLALVAVLFTAACLPLRRRAGPGRHRADQHGVDPDTADRPATLTRAVGFVAAVSGVGALWLLGGWFGLLIGAATGAATWWFARAGRVIAVFTAMAAATLLLAAGPWHSGMPYTGYDASTQGAALAALGLLLATAILPLRRPHDPPHAPD</sequence>
<feature type="transmembrane region" description="Helical" evidence="2">
    <location>
        <begin position="372"/>
        <end position="394"/>
    </location>
</feature>
<dbReference type="InterPro" id="IPR021798">
    <property type="entry name" value="AftD_N"/>
</dbReference>
<keyword evidence="2" id="KW-0472">Membrane</keyword>
<dbReference type="GO" id="GO:0016740">
    <property type="term" value="F:transferase activity"/>
    <property type="evidence" value="ECO:0007669"/>
    <property type="project" value="InterPro"/>
</dbReference>
<feature type="transmembrane region" description="Helical" evidence="2">
    <location>
        <begin position="289"/>
        <end position="314"/>
    </location>
</feature>
<reference evidence="5 6" key="1">
    <citation type="submission" date="2018-03" db="EMBL/GenBank/DDBJ databases">
        <title>Characteristics and genome of n-alkane degrading marine bacteria Gordonia iterans isolated from crude oil contaminated in Tae-an, South Korea.</title>
        <authorList>
            <person name="Lee S.-S."/>
            <person name="Kim H."/>
        </authorList>
    </citation>
    <scope>NUCLEOTIDE SEQUENCE [LARGE SCALE GENOMIC DNA]</scope>
    <source>
        <strain evidence="5 6">Co17</strain>
    </source>
</reference>
<dbReference type="EMBL" id="CP027433">
    <property type="protein sequence ID" value="AVL98975.1"/>
    <property type="molecule type" value="Genomic_DNA"/>
</dbReference>
<feature type="transmembrane region" description="Helical" evidence="2">
    <location>
        <begin position="1366"/>
        <end position="1387"/>
    </location>
</feature>
<dbReference type="Proteomes" id="UP000239814">
    <property type="component" value="Chromosome"/>
</dbReference>
<evidence type="ECO:0000256" key="2">
    <source>
        <dbReference type="SAM" id="Phobius"/>
    </source>
</evidence>
<evidence type="ECO:0000256" key="1">
    <source>
        <dbReference type="SAM" id="MobiDB-lite"/>
    </source>
</evidence>
<gene>
    <name evidence="5" type="ORF">C6V83_00415</name>
</gene>
<feature type="region of interest" description="Disordered" evidence="1">
    <location>
        <begin position="669"/>
        <end position="707"/>
    </location>
</feature>
<feature type="transmembrane region" description="Helical" evidence="2">
    <location>
        <begin position="1327"/>
        <end position="1360"/>
    </location>
</feature>
<feature type="domain" description="Alpha-(1-&gt;3)-arabinofuranosyltransferase N-terminal GT-C" evidence="3">
    <location>
        <begin position="18"/>
        <end position="708"/>
    </location>
</feature>
<name>A0A2S0KBE2_9ACTN</name>
<feature type="transmembrane region" description="Helical" evidence="2">
    <location>
        <begin position="182"/>
        <end position="210"/>
    </location>
</feature>
<keyword evidence="2" id="KW-1133">Transmembrane helix</keyword>
<dbReference type="Pfam" id="PF24607">
    <property type="entry name" value="CBM_AftD"/>
    <property type="match status" value="2"/>
</dbReference>
<dbReference type="SUPFAM" id="SSF49785">
    <property type="entry name" value="Galactose-binding domain-like"/>
    <property type="match status" value="2"/>
</dbReference>
<feature type="transmembrane region" description="Helical" evidence="2">
    <location>
        <begin position="1274"/>
        <end position="1294"/>
    </location>
</feature>
<feature type="domain" description="Arabinofuranosyltransferase D third carbohydrate binding module" evidence="4">
    <location>
        <begin position="960"/>
        <end position="1097"/>
    </location>
</feature>
<feature type="region of interest" description="Disordered" evidence="1">
    <location>
        <begin position="729"/>
        <end position="761"/>
    </location>
</feature>
<dbReference type="RefSeq" id="WP_105940724.1">
    <property type="nucleotide sequence ID" value="NZ_CP027433.1"/>
</dbReference>
<keyword evidence="6" id="KW-1185">Reference proteome</keyword>
<dbReference type="OrthoDB" id="5242711at2"/>
<feature type="transmembrane region" description="Helical" evidence="2">
    <location>
        <begin position="122"/>
        <end position="141"/>
    </location>
</feature>
<dbReference type="Pfam" id="PF11847">
    <property type="entry name" value="GT-C_AftD"/>
    <property type="match status" value="1"/>
</dbReference>
<evidence type="ECO:0000313" key="6">
    <source>
        <dbReference type="Proteomes" id="UP000239814"/>
    </source>
</evidence>
<accession>A0A2S0KBE2</accession>
<feature type="transmembrane region" description="Helical" evidence="2">
    <location>
        <begin position="326"/>
        <end position="344"/>
    </location>
</feature>
<feature type="transmembrane region" description="Helical" evidence="2">
    <location>
        <begin position="93"/>
        <end position="110"/>
    </location>
</feature>
<organism evidence="5 6">
    <name type="scientific">Gordonia iterans</name>
    <dbReference type="NCBI Taxonomy" id="1004901"/>
    <lineage>
        <taxon>Bacteria</taxon>
        <taxon>Bacillati</taxon>
        <taxon>Actinomycetota</taxon>
        <taxon>Actinomycetes</taxon>
        <taxon>Mycobacteriales</taxon>
        <taxon>Gordoniaceae</taxon>
        <taxon>Gordonia</taxon>
    </lineage>
</organism>
<feature type="transmembrane region" description="Helical" evidence="2">
    <location>
        <begin position="1399"/>
        <end position="1417"/>
    </location>
</feature>
<feature type="transmembrane region" description="Helical" evidence="2">
    <location>
        <begin position="415"/>
        <end position="434"/>
    </location>
</feature>
<proteinExistence type="predicted"/>
<feature type="domain" description="Arabinofuranosyltransferase D third carbohydrate binding module" evidence="4">
    <location>
        <begin position="751"/>
        <end position="848"/>
    </location>
</feature>
<evidence type="ECO:0000313" key="5">
    <source>
        <dbReference type="EMBL" id="AVL98975.1"/>
    </source>
</evidence>
<feature type="compositionally biased region" description="Basic and acidic residues" evidence="1">
    <location>
        <begin position="679"/>
        <end position="693"/>
    </location>
</feature>
<dbReference type="InterPro" id="IPR008979">
    <property type="entry name" value="Galactose-bd-like_sf"/>
</dbReference>
<keyword evidence="2" id="KW-0812">Transmembrane</keyword>
<evidence type="ECO:0000259" key="3">
    <source>
        <dbReference type="Pfam" id="PF11847"/>
    </source>
</evidence>